<dbReference type="SUPFAM" id="SSF103473">
    <property type="entry name" value="MFS general substrate transporter"/>
    <property type="match status" value="1"/>
</dbReference>
<keyword evidence="4 6" id="KW-1133">Transmembrane helix</keyword>
<feature type="transmembrane region" description="Helical" evidence="6">
    <location>
        <begin position="346"/>
        <end position="364"/>
    </location>
</feature>
<gene>
    <name evidence="8" type="primary">hsrA_2</name>
    <name evidence="8" type="ORF">NCTC11807_00904</name>
</gene>
<feature type="transmembrane region" description="Helical" evidence="6">
    <location>
        <begin position="39"/>
        <end position="58"/>
    </location>
</feature>
<keyword evidence="2" id="KW-0813">Transport</keyword>
<accession>A0A380H0B4</accession>
<evidence type="ECO:0000256" key="1">
    <source>
        <dbReference type="ARBA" id="ARBA00004651"/>
    </source>
</evidence>
<dbReference type="Gene3D" id="1.20.1250.20">
    <property type="entry name" value="MFS general substrate transporter like domains"/>
    <property type="match status" value="1"/>
</dbReference>
<evidence type="ECO:0000256" key="6">
    <source>
        <dbReference type="SAM" id="Phobius"/>
    </source>
</evidence>
<dbReference type="NCBIfam" id="NF040895">
    <property type="entry name" value="MFS_effux_SdrM"/>
    <property type="match status" value="1"/>
</dbReference>
<evidence type="ECO:0000313" key="9">
    <source>
        <dbReference type="Proteomes" id="UP000255425"/>
    </source>
</evidence>
<dbReference type="Gene3D" id="1.20.1720.10">
    <property type="entry name" value="Multidrug resistance protein D"/>
    <property type="match status" value="1"/>
</dbReference>
<evidence type="ECO:0000259" key="7">
    <source>
        <dbReference type="PROSITE" id="PS50850"/>
    </source>
</evidence>
<evidence type="ECO:0000256" key="3">
    <source>
        <dbReference type="ARBA" id="ARBA00022692"/>
    </source>
</evidence>
<feature type="transmembrane region" description="Helical" evidence="6">
    <location>
        <begin position="96"/>
        <end position="119"/>
    </location>
</feature>
<feature type="transmembrane region" description="Helical" evidence="6">
    <location>
        <begin position="385"/>
        <end position="407"/>
    </location>
</feature>
<dbReference type="InterPro" id="IPR053573">
    <property type="entry name" value="MFS_Drug_Efflux_Pump"/>
</dbReference>
<dbReference type="RefSeq" id="WP_115312887.1">
    <property type="nucleotide sequence ID" value="NZ_CP066042.1"/>
</dbReference>
<keyword evidence="3 6" id="KW-0812">Transmembrane</keyword>
<feature type="transmembrane region" description="Helical" evidence="6">
    <location>
        <begin position="194"/>
        <end position="213"/>
    </location>
</feature>
<dbReference type="PANTHER" id="PTHR23501:SF191">
    <property type="entry name" value="VACUOLAR BASIC AMINO ACID TRANSPORTER 4"/>
    <property type="match status" value="1"/>
</dbReference>
<evidence type="ECO:0000313" key="8">
    <source>
        <dbReference type="EMBL" id="SUM69680.1"/>
    </source>
</evidence>
<dbReference type="InterPro" id="IPR011701">
    <property type="entry name" value="MFS"/>
</dbReference>
<dbReference type="EMBL" id="UHDZ01000001">
    <property type="protein sequence ID" value="SUM69680.1"/>
    <property type="molecule type" value="Genomic_DNA"/>
</dbReference>
<feature type="transmembrane region" description="Helical" evidence="6">
    <location>
        <begin position="70"/>
        <end position="90"/>
    </location>
</feature>
<feature type="transmembrane region" description="Helical" evidence="6">
    <location>
        <begin position="131"/>
        <end position="153"/>
    </location>
</feature>
<feature type="transmembrane region" description="Helical" evidence="6">
    <location>
        <begin position="159"/>
        <end position="182"/>
    </location>
</feature>
<evidence type="ECO:0000256" key="5">
    <source>
        <dbReference type="ARBA" id="ARBA00023136"/>
    </source>
</evidence>
<protein>
    <submittedName>
        <fullName evidence="8">Multidrug transporter</fullName>
    </submittedName>
</protein>
<keyword evidence="9" id="KW-1185">Reference proteome</keyword>
<dbReference type="GO" id="GO:0022857">
    <property type="term" value="F:transmembrane transporter activity"/>
    <property type="evidence" value="ECO:0007669"/>
    <property type="project" value="InterPro"/>
</dbReference>
<evidence type="ECO:0000256" key="4">
    <source>
        <dbReference type="ARBA" id="ARBA00022989"/>
    </source>
</evidence>
<feature type="domain" description="Major facilitator superfamily (MFS) profile" evidence="7">
    <location>
        <begin position="8"/>
        <end position="442"/>
    </location>
</feature>
<dbReference type="AlphaFoldDB" id="A0A380H0B4"/>
<name>A0A380H0B4_9STAP</name>
<dbReference type="InterPro" id="IPR020846">
    <property type="entry name" value="MFS_dom"/>
</dbReference>
<sequence>MRIKSIVTVTALILIMFMAAIETSIISLALPTIKTNLHAGNFVSLVFTVYFIALVIANPIVGELLSRFKILYIAVIGVSLFAIGSLMSGLSDTFTFLIISRVIQGFGAGVMMSLSQIVPKLAFEIPLRYKIMGIVGSVWGISSIIGPLLGGAILEFATWHWLFFINLPIAIIAIILVFITFHFPNEEHANPSRFDVKGLTIFYIFIALLMFGLLNQHQIIFNIVSIILAVIVLWLLFKIETKVEQPFLPISEFNTSIVLVFITDLFIAMSLMGYNLYIPVYLQEKLSLFPLQSGLIIFPLSVAWITLNFNLAKIEMYMTRKALYICSFTVLILCSIIIIFGLKVPLLIAFAVIFAGLSFGFVYTKDSVIVQEESTPKNMKKMMSFYALTKNLGSSMGSTIMGYMYAINFGLLGDNLHNVLGLIIIISLCLTIMWFFIYKDENIISQKS</sequence>
<evidence type="ECO:0000256" key="2">
    <source>
        <dbReference type="ARBA" id="ARBA00022448"/>
    </source>
</evidence>
<dbReference type="Pfam" id="PF07690">
    <property type="entry name" value="MFS_1"/>
    <property type="match status" value="1"/>
</dbReference>
<feature type="transmembrane region" description="Helical" evidence="6">
    <location>
        <begin position="419"/>
        <end position="438"/>
    </location>
</feature>
<organism evidence="8 9">
    <name type="scientific">Staphylococcus saccharolyticus</name>
    <dbReference type="NCBI Taxonomy" id="33028"/>
    <lineage>
        <taxon>Bacteria</taxon>
        <taxon>Bacillati</taxon>
        <taxon>Bacillota</taxon>
        <taxon>Bacilli</taxon>
        <taxon>Bacillales</taxon>
        <taxon>Staphylococcaceae</taxon>
        <taxon>Staphylococcus</taxon>
    </lineage>
</organism>
<keyword evidence="5 6" id="KW-0472">Membrane</keyword>
<feature type="transmembrane region" description="Helical" evidence="6">
    <location>
        <begin position="257"/>
        <end position="277"/>
    </location>
</feature>
<dbReference type="GO" id="GO:0005886">
    <property type="term" value="C:plasma membrane"/>
    <property type="evidence" value="ECO:0007669"/>
    <property type="project" value="UniProtKB-SubCell"/>
</dbReference>
<feature type="transmembrane region" description="Helical" evidence="6">
    <location>
        <begin position="219"/>
        <end position="237"/>
    </location>
</feature>
<dbReference type="InterPro" id="IPR036259">
    <property type="entry name" value="MFS_trans_sf"/>
</dbReference>
<dbReference type="PRINTS" id="PR01036">
    <property type="entry name" value="TCRTETB"/>
</dbReference>
<dbReference type="PROSITE" id="PS50850">
    <property type="entry name" value="MFS"/>
    <property type="match status" value="1"/>
</dbReference>
<feature type="transmembrane region" description="Helical" evidence="6">
    <location>
        <begin position="322"/>
        <end position="340"/>
    </location>
</feature>
<comment type="subcellular location">
    <subcellularLocation>
        <location evidence="1">Cell membrane</location>
        <topology evidence="1">Multi-pass membrane protein</topology>
    </subcellularLocation>
</comment>
<reference evidence="8 9" key="1">
    <citation type="submission" date="2018-06" db="EMBL/GenBank/DDBJ databases">
        <authorList>
            <consortium name="Pathogen Informatics"/>
            <person name="Doyle S."/>
        </authorList>
    </citation>
    <scope>NUCLEOTIDE SEQUENCE [LARGE SCALE GENOMIC DNA]</scope>
    <source>
        <strain evidence="8 9">NCTC11807</strain>
    </source>
</reference>
<feature type="transmembrane region" description="Helical" evidence="6">
    <location>
        <begin position="289"/>
        <end position="310"/>
    </location>
</feature>
<dbReference type="PANTHER" id="PTHR23501">
    <property type="entry name" value="MAJOR FACILITATOR SUPERFAMILY"/>
    <property type="match status" value="1"/>
</dbReference>
<dbReference type="Proteomes" id="UP000255425">
    <property type="component" value="Unassembled WGS sequence"/>
</dbReference>
<proteinExistence type="predicted"/>
<dbReference type="GeneID" id="63934709"/>